<proteinExistence type="predicted"/>
<protein>
    <recommendedName>
        <fullName evidence="4">Excalibur calcium-binding domain-containing protein</fullName>
    </recommendedName>
</protein>
<reference evidence="3" key="1">
    <citation type="journal article" date="2019" name="Int. J. Syst. Evol. Microbiol.">
        <title>The Global Catalogue of Microorganisms (GCM) 10K type strain sequencing project: providing services to taxonomists for standard genome sequencing and annotation.</title>
        <authorList>
            <consortium name="The Broad Institute Genomics Platform"/>
            <consortium name="The Broad Institute Genome Sequencing Center for Infectious Disease"/>
            <person name="Wu L."/>
            <person name="Ma J."/>
        </authorList>
    </citation>
    <scope>NUCLEOTIDE SEQUENCE [LARGE SCALE GENOMIC DNA]</scope>
    <source>
        <strain evidence="3">CCUG 36956</strain>
    </source>
</reference>
<keyword evidence="3" id="KW-1185">Reference proteome</keyword>
<feature type="signal peptide" evidence="1">
    <location>
        <begin position="1"/>
        <end position="32"/>
    </location>
</feature>
<evidence type="ECO:0000256" key="1">
    <source>
        <dbReference type="SAM" id="SignalP"/>
    </source>
</evidence>
<dbReference type="RefSeq" id="WP_378605225.1">
    <property type="nucleotide sequence ID" value="NZ_JBHSQN010000009.1"/>
</dbReference>
<evidence type="ECO:0000313" key="2">
    <source>
        <dbReference type="EMBL" id="MFC6012165.1"/>
    </source>
</evidence>
<organism evidence="2 3">
    <name type="scientific">Nocardia lasii</name>
    <dbReference type="NCBI Taxonomy" id="1616107"/>
    <lineage>
        <taxon>Bacteria</taxon>
        <taxon>Bacillati</taxon>
        <taxon>Actinomycetota</taxon>
        <taxon>Actinomycetes</taxon>
        <taxon>Mycobacteriales</taxon>
        <taxon>Nocardiaceae</taxon>
        <taxon>Nocardia</taxon>
    </lineage>
</organism>
<name>A0ABW1JSW2_9NOCA</name>
<keyword evidence="1" id="KW-0732">Signal</keyword>
<gene>
    <name evidence="2" type="ORF">ACFP3H_13990</name>
</gene>
<feature type="chain" id="PRO_5046557410" description="Excalibur calcium-binding domain-containing protein" evidence="1">
    <location>
        <begin position="33"/>
        <end position="132"/>
    </location>
</feature>
<evidence type="ECO:0000313" key="3">
    <source>
        <dbReference type="Proteomes" id="UP001596223"/>
    </source>
</evidence>
<evidence type="ECO:0008006" key="4">
    <source>
        <dbReference type="Google" id="ProtNLM"/>
    </source>
</evidence>
<sequence>MRRALLTGTAVAAVAAALTLALIADTDHPAGAAPGRPVAPAPHILPFAEEPGAAARAPLARRDSVQLEGNIDGCDHRYGTAAQCVPWTLPAAASKDRCGWLRERGLVALPVVGADRLGLDRDRDGIACGKGD</sequence>
<comment type="caution">
    <text evidence="2">The sequence shown here is derived from an EMBL/GenBank/DDBJ whole genome shotgun (WGS) entry which is preliminary data.</text>
</comment>
<dbReference type="EMBL" id="JBHSQN010000009">
    <property type="protein sequence ID" value="MFC6012165.1"/>
    <property type="molecule type" value="Genomic_DNA"/>
</dbReference>
<dbReference type="Proteomes" id="UP001596223">
    <property type="component" value="Unassembled WGS sequence"/>
</dbReference>
<accession>A0ABW1JSW2</accession>